<comment type="subcellular location">
    <subcellularLocation>
        <location evidence="1">Cell envelope</location>
    </subcellularLocation>
</comment>
<dbReference type="InterPro" id="IPR012480">
    <property type="entry name" value="Hepar_II_III_C"/>
</dbReference>
<dbReference type="SUPFAM" id="SSF48230">
    <property type="entry name" value="Chondroitin AC/alginate lyase"/>
    <property type="match status" value="1"/>
</dbReference>
<dbReference type="Gene3D" id="1.50.10.100">
    <property type="entry name" value="Chondroitin AC/alginate lyase"/>
    <property type="match status" value="1"/>
</dbReference>
<reference evidence="3 4" key="1">
    <citation type="submission" date="2018-06" db="EMBL/GenBank/DDBJ databases">
        <authorList>
            <consortium name="Pathogen Informatics"/>
            <person name="Doyle S."/>
        </authorList>
    </citation>
    <scope>NUCLEOTIDE SEQUENCE [LARGE SCALE GENOMIC DNA]</scope>
    <source>
        <strain evidence="3 4">NCTC11343</strain>
    </source>
</reference>
<dbReference type="Pfam" id="PF07940">
    <property type="entry name" value="Hepar_II_III_C"/>
    <property type="match status" value="1"/>
</dbReference>
<feature type="domain" description="Heparinase II/III-like C-terminal" evidence="2">
    <location>
        <begin position="411"/>
        <end position="562"/>
    </location>
</feature>
<protein>
    <submittedName>
        <fullName evidence="3">Heparinase II/III-like protein</fullName>
    </submittedName>
</protein>
<name>A0A2X2IVN9_SPHMU</name>
<dbReference type="InterPro" id="IPR008929">
    <property type="entry name" value="Chondroitin_lyas"/>
</dbReference>
<dbReference type="RefSeq" id="WP_112373836.1">
    <property type="nucleotide sequence ID" value="NZ_CP069793.1"/>
</dbReference>
<gene>
    <name evidence="3" type="ORF">NCTC11343_00752</name>
</gene>
<dbReference type="Gene3D" id="2.70.98.70">
    <property type="match status" value="1"/>
</dbReference>
<dbReference type="GeneID" id="97178819"/>
<dbReference type="AlphaFoldDB" id="A0A2X2IVN9"/>
<sequence length="642" mass="73555">MRIYLILLFFLSSFSFQRLLGKDLNLLTGAFKQENLKASLGNDKSWVPYPAYSDRLAWDKLMAPFKERIIKKGNEALNYQWQVVKATDYLEYERSGNRSIMEKPMNENCTALTNLLLAELAEGQGRFVDQILNGSWQLTEMATWSLSAHLGAFQSSKRSLPQERTQVVDLMAGDVGSLLSWVHYFFRDTFNTINPEISTRLKQQIQQRIIQPYLDRNDMWWQAFELKEGQLVNNWNPWCNFNVLTALLLVEDNPDIQLAGIYKTMSSVDRFINYVKIDGACEEGPSYWGHAAGKLYDYLKILSLATKGKINIFDKPVIRDMGEYIAQSYIGGDKWVVNFADASAKGGGDPLLIYRYGQDVNSSEMMQFARYMENTGDKTANFKPSRDIFRAFEDLRCYPQLERVTASLPQNNAKWYPETQFIYLKKGPFFFAAKGGFNNESHNHNDVGSFILYEDQQPLFIDAGVGTYTKKTFSDDRYSIWTMQSAYHNVPMINGADQSFGKEYKAENVAFLPAQNRFQLDIGKAYPKSANVEHWNRSYTLVQNGLDIQDEFKITGPKQANIIHFLVAQEPKIGKGEILLNNGHATLHFDAGQFTASYDVIPQDDPRLSQVWSKELYRIKLTAKSIKSAGKYTFTIRQEAIK</sequence>
<dbReference type="EMBL" id="UAUU01000002">
    <property type="protein sequence ID" value="SPZ84221.1"/>
    <property type="molecule type" value="Genomic_DNA"/>
</dbReference>
<evidence type="ECO:0000313" key="3">
    <source>
        <dbReference type="EMBL" id="SPZ84221.1"/>
    </source>
</evidence>
<dbReference type="Proteomes" id="UP000251241">
    <property type="component" value="Unassembled WGS sequence"/>
</dbReference>
<dbReference type="GO" id="GO:0030313">
    <property type="term" value="C:cell envelope"/>
    <property type="evidence" value="ECO:0007669"/>
    <property type="project" value="UniProtKB-SubCell"/>
</dbReference>
<accession>A0A2X2IVN9</accession>
<dbReference type="GO" id="GO:0016829">
    <property type="term" value="F:lyase activity"/>
    <property type="evidence" value="ECO:0007669"/>
    <property type="project" value="InterPro"/>
</dbReference>
<evidence type="ECO:0000313" key="4">
    <source>
        <dbReference type="Proteomes" id="UP000251241"/>
    </source>
</evidence>
<organism evidence="3 4">
    <name type="scientific">Sphingobacterium multivorum</name>
    <dbReference type="NCBI Taxonomy" id="28454"/>
    <lineage>
        <taxon>Bacteria</taxon>
        <taxon>Pseudomonadati</taxon>
        <taxon>Bacteroidota</taxon>
        <taxon>Sphingobacteriia</taxon>
        <taxon>Sphingobacteriales</taxon>
        <taxon>Sphingobacteriaceae</taxon>
        <taxon>Sphingobacterium</taxon>
    </lineage>
</organism>
<evidence type="ECO:0000256" key="1">
    <source>
        <dbReference type="ARBA" id="ARBA00004196"/>
    </source>
</evidence>
<evidence type="ECO:0000259" key="2">
    <source>
        <dbReference type="Pfam" id="PF07940"/>
    </source>
</evidence>
<proteinExistence type="predicted"/>